<comment type="caution">
    <text evidence="11">The sequence shown here is derived from an EMBL/GenBank/DDBJ whole genome shotgun (WGS) entry which is preliminary data.</text>
</comment>
<proteinExistence type="inferred from homology"/>
<dbReference type="PANTHER" id="PTHR30387">
    <property type="entry name" value="MANNONATE DEHYDRATASE"/>
    <property type="match status" value="1"/>
</dbReference>
<evidence type="ECO:0000256" key="8">
    <source>
        <dbReference type="ARBA" id="ARBA00023004"/>
    </source>
</evidence>
<comment type="cofactor">
    <cofactor evidence="2">
        <name>Mn(2+)</name>
        <dbReference type="ChEBI" id="CHEBI:29035"/>
    </cofactor>
</comment>
<reference evidence="11 12" key="1">
    <citation type="submission" date="2018-07" db="EMBL/GenBank/DDBJ databases">
        <title>Genomic Encyclopedia of Type Strains, Phase III (KMG-III): the genomes of soil and plant-associated and newly described type strains.</title>
        <authorList>
            <person name="Whitman W."/>
        </authorList>
    </citation>
    <scope>NUCLEOTIDE SEQUENCE [LARGE SCALE GENOMIC DNA]</scope>
    <source>
        <strain evidence="11 12">CECT 8487</strain>
    </source>
</reference>
<dbReference type="InterPro" id="IPR036237">
    <property type="entry name" value="Xyl_isomerase-like_sf"/>
</dbReference>
<gene>
    <name evidence="11" type="ORF">DFQ02_10679</name>
</gene>
<evidence type="ECO:0000256" key="4">
    <source>
        <dbReference type="ARBA" id="ARBA00002713"/>
    </source>
</evidence>
<evidence type="ECO:0000256" key="5">
    <source>
        <dbReference type="ARBA" id="ARBA00004892"/>
    </source>
</evidence>
<dbReference type="EC" id="4.2.1.8" evidence="7"/>
<dbReference type="InterPro" id="IPR004628">
    <property type="entry name" value="Man_deHydtase"/>
</dbReference>
<dbReference type="EMBL" id="QRDX01000006">
    <property type="protein sequence ID" value="RED47452.1"/>
    <property type="molecule type" value="Genomic_DNA"/>
</dbReference>
<sequence length="361" mass="40693">MKLGFGLYRHMLNEQHYKFAKQCGATHLVVHMVDYFGNADNDKSNANQPIGGDRGWGKAGNGELWTLDELLKIKAEINSHGLEWYAIENFDPSIWHDILLDGPKKEQQIELVKEQIRIVGKAGIPVFGYNFSLAGVSSRVEKPFARGGAVSVGMEGSVDETPIPNGMVWNMVYDDNAPAGTVERVSHAILWERLQYFLDHVIPVAEEAGVKMAAHPDDPPMPHVRNTPRLVYQPDMYQRLIDMQPSESNNLEFCLGTISEMTEGDVYEATRQYSQQNKIAYVHFRNVVGKVPNYHEVFVDEGDIDMFKILEILKQNNFEGILIPDHTPQMSCDGSWYAGMAYAMGFMKASLKLIESIHSKV</sequence>
<evidence type="ECO:0000256" key="2">
    <source>
        <dbReference type="ARBA" id="ARBA00001936"/>
    </source>
</evidence>
<evidence type="ECO:0000256" key="3">
    <source>
        <dbReference type="ARBA" id="ARBA00001954"/>
    </source>
</evidence>
<dbReference type="SUPFAM" id="SSF51658">
    <property type="entry name" value="Xylose isomerase-like"/>
    <property type="match status" value="1"/>
</dbReference>
<keyword evidence="9" id="KW-0464">Manganese</keyword>
<evidence type="ECO:0000256" key="10">
    <source>
        <dbReference type="ARBA" id="ARBA00023239"/>
    </source>
</evidence>
<dbReference type="Gene3D" id="3.20.20.150">
    <property type="entry name" value="Divalent-metal-dependent TIM barrel enzymes"/>
    <property type="match status" value="1"/>
</dbReference>
<dbReference type="GO" id="GO:0008198">
    <property type="term" value="F:ferrous iron binding"/>
    <property type="evidence" value="ECO:0007669"/>
    <property type="project" value="TreeGrafter"/>
</dbReference>
<dbReference type="OrthoDB" id="9780250at2"/>
<keyword evidence="10" id="KW-0456">Lyase</keyword>
<dbReference type="GO" id="GO:0030145">
    <property type="term" value="F:manganese ion binding"/>
    <property type="evidence" value="ECO:0007669"/>
    <property type="project" value="TreeGrafter"/>
</dbReference>
<evidence type="ECO:0000256" key="1">
    <source>
        <dbReference type="ARBA" id="ARBA00001794"/>
    </source>
</evidence>
<dbReference type="RefSeq" id="WP_116524428.1">
    <property type="nucleotide sequence ID" value="NZ_QRDX01000006.1"/>
</dbReference>
<comment type="cofactor">
    <cofactor evidence="3">
        <name>Fe(2+)</name>
        <dbReference type="ChEBI" id="CHEBI:29033"/>
    </cofactor>
</comment>
<evidence type="ECO:0000256" key="9">
    <source>
        <dbReference type="ARBA" id="ARBA00023211"/>
    </source>
</evidence>
<comment type="pathway">
    <text evidence="5">Carbohydrate metabolism; pentose and glucuronate interconversion.</text>
</comment>
<keyword evidence="8" id="KW-0408">Iron</keyword>
<evidence type="ECO:0000256" key="7">
    <source>
        <dbReference type="ARBA" id="ARBA00012927"/>
    </source>
</evidence>
<evidence type="ECO:0000313" key="12">
    <source>
        <dbReference type="Proteomes" id="UP000256629"/>
    </source>
</evidence>
<dbReference type="UniPathway" id="UPA00246"/>
<accession>A0A3D9HD94</accession>
<name>A0A3D9HD94_9FLAO</name>
<dbReference type="Pfam" id="PF03786">
    <property type="entry name" value="UxuA"/>
    <property type="match status" value="2"/>
</dbReference>
<organism evidence="11 12">
    <name type="scientific">Seonamhaeicola aphaedonensis</name>
    <dbReference type="NCBI Taxonomy" id="1461338"/>
    <lineage>
        <taxon>Bacteria</taxon>
        <taxon>Pseudomonadati</taxon>
        <taxon>Bacteroidota</taxon>
        <taxon>Flavobacteriia</taxon>
        <taxon>Flavobacteriales</taxon>
        <taxon>Flavobacteriaceae</taxon>
    </lineage>
</organism>
<comment type="function">
    <text evidence="4">Catalyzes the dehydration of D-mannonate.</text>
</comment>
<dbReference type="Proteomes" id="UP000256629">
    <property type="component" value="Unassembled WGS sequence"/>
</dbReference>
<dbReference type="AlphaFoldDB" id="A0A3D9HD94"/>
<evidence type="ECO:0000313" key="11">
    <source>
        <dbReference type="EMBL" id="RED47452.1"/>
    </source>
</evidence>
<comment type="catalytic activity">
    <reaction evidence="1">
        <text>D-mannonate = 2-dehydro-3-deoxy-D-gluconate + H2O</text>
        <dbReference type="Rhea" id="RHEA:20097"/>
        <dbReference type="ChEBI" id="CHEBI:15377"/>
        <dbReference type="ChEBI" id="CHEBI:17767"/>
        <dbReference type="ChEBI" id="CHEBI:57990"/>
        <dbReference type="EC" id="4.2.1.8"/>
    </reaction>
</comment>
<keyword evidence="12" id="KW-1185">Reference proteome</keyword>
<dbReference type="GO" id="GO:0008927">
    <property type="term" value="F:mannonate dehydratase activity"/>
    <property type="evidence" value="ECO:0007669"/>
    <property type="project" value="UniProtKB-EC"/>
</dbReference>
<evidence type="ECO:0000256" key="6">
    <source>
        <dbReference type="ARBA" id="ARBA00007389"/>
    </source>
</evidence>
<dbReference type="GO" id="GO:0042840">
    <property type="term" value="P:D-glucuronate catabolic process"/>
    <property type="evidence" value="ECO:0007669"/>
    <property type="project" value="TreeGrafter"/>
</dbReference>
<dbReference type="PANTHER" id="PTHR30387:SF2">
    <property type="entry name" value="MANNONATE DEHYDRATASE"/>
    <property type="match status" value="1"/>
</dbReference>
<comment type="similarity">
    <text evidence="6">Belongs to the mannonate dehydratase family.</text>
</comment>
<protein>
    <recommendedName>
        <fullName evidence="7">mannonate dehydratase</fullName>
        <ecNumber evidence="7">4.2.1.8</ecNumber>
    </recommendedName>
</protein>